<feature type="domain" description="DUF6443" evidence="1">
    <location>
        <begin position="60"/>
        <end position="173"/>
    </location>
</feature>
<dbReference type="Pfam" id="PF20041">
    <property type="entry name" value="DUF6443"/>
    <property type="match status" value="1"/>
</dbReference>
<dbReference type="OrthoDB" id="1380840at2"/>
<protein>
    <recommendedName>
        <fullName evidence="1">DUF6443 domain-containing protein</fullName>
    </recommendedName>
</protein>
<sequence length="296" mass="33091">MKKHKDQNKITERNRNKGMEQGFSFFTFNFSLKKYLSLFILYFSLFISAQTQTENYVLSTTCLTADCVKRMEVIQYSDGLGRPKQILNVGASPTRKDVVTHIEYDGLGRQVRDYLPVPQSGASTRNIYPAANATNASIYDNETIYGEKMMENSPLGRILQQTPPGNAWQGHPATFDYKGNVQNEVLKFTTTTSVQNGANYVQSLAISGHYPAKSLYKNKVTDEDGNTTSEYKNAQGQTLLIRKSVLMDPVEGPSGAPAGPGANLENVDTYYVYNEYDQLAFVITPMASRELVMFQS</sequence>
<dbReference type="Proteomes" id="UP000199203">
    <property type="component" value="Unassembled WGS sequence"/>
</dbReference>
<dbReference type="InterPro" id="IPR045619">
    <property type="entry name" value="DUF6443"/>
</dbReference>
<name>A0A1G7FPY6_9FLAO</name>
<reference evidence="3" key="1">
    <citation type="submission" date="2016-10" db="EMBL/GenBank/DDBJ databases">
        <authorList>
            <person name="Varghese N."/>
            <person name="Submissions S."/>
        </authorList>
    </citation>
    <scope>NUCLEOTIDE SEQUENCE [LARGE SCALE GENOMIC DNA]</scope>
    <source>
        <strain evidence="3">DSM 19684</strain>
    </source>
</reference>
<dbReference type="RefSeq" id="WP_089870597.1">
    <property type="nucleotide sequence ID" value="NZ_FNBH01000001.1"/>
</dbReference>
<organism evidence="2 3">
    <name type="scientific">Epilithonimonas hungarica</name>
    <dbReference type="NCBI Taxonomy" id="454006"/>
    <lineage>
        <taxon>Bacteria</taxon>
        <taxon>Pseudomonadati</taxon>
        <taxon>Bacteroidota</taxon>
        <taxon>Flavobacteriia</taxon>
        <taxon>Flavobacteriales</taxon>
        <taxon>Weeksellaceae</taxon>
        <taxon>Chryseobacterium group</taxon>
        <taxon>Epilithonimonas</taxon>
    </lineage>
</organism>
<evidence type="ECO:0000313" key="2">
    <source>
        <dbReference type="EMBL" id="SDE78000.1"/>
    </source>
</evidence>
<proteinExistence type="predicted"/>
<accession>A0A1G7FPY6</accession>
<dbReference type="EMBL" id="FNBH01000001">
    <property type="protein sequence ID" value="SDE78000.1"/>
    <property type="molecule type" value="Genomic_DNA"/>
</dbReference>
<dbReference type="AlphaFoldDB" id="A0A1G7FPY6"/>
<evidence type="ECO:0000259" key="1">
    <source>
        <dbReference type="Pfam" id="PF20041"/>
    </source>
</evidence>
<dbReference type="Gene3D" id="2.180.10.10">
    <property type="entry name" value="RHS repeat-associated core"/>
    <property type="match status" value="1"/>
</dbReference>
<keyword evidence="3" id="KW-1185">Reference proteome</keyword>
<gene>
    <name evidence="2" type="ORF">SAMN05421825_0179</name>
</gene>
<dbReference type="STRING" id="454006.SAMN05421825_0179"/>
<evidence type="ECO:0000313" key="3">
    <source>
        <dbReference type="Proteomes" id="UP000199203"/>
    </source>
</evidence>